<keyword evidence="1 4" id="KW-0547">Nucleotide-binding</keyword>
<feature type="domain" description="AAA+ ATPase" evidence="6">
    <location>
        <begin position="514"/>
        <end position="653"/>
    </location>
</feature>
<dbReference type="PANTHER" id="PTHR11638">
    <property type="entry name" value="ATP-DEPENDENT CLP PROTEASE"/>
    <property type="match status" value="1"/>
</dbReference>
<evidence type="ECO:0000256" key="4">
    <source>
        <dbReference type="RuleBase" id="RU004432"/>
    </source>
</evidence>
<dbReference type="InterPro" id="IPR003593">
    <property type="entry name" value="AAA+_ATPase"/>
</dbReference>
<dbReference type="Pfam" id="PF07724">
    <property type="entry name" value="AAA_2"/>
    <property type="match status" value="1"/>
</dbReference>
<dbReference type="SMART" id="SM01086">
    <property type="entry name" value="ClpB_D2-small"/>
    <property type="match status" value="1"/>
</dbReference>
<keyword evidence="2 4" id="KW-0067">ATP-binding</keyword>
<gene>
    <name evidence="8" type="primary">HSP78</name>
    <name evidence="8" type="ORF">Q9L58_003502</name>
</gene>
<dbReference type="PRINTS" id="PR00300">
    <property type="entry name" value="CLPPROTEASEA"/>
</dbReference>
<evidence type="ECO:0000313" key="8">
    <source>
        <dbReference type="EMBL" id="KAL0637447.1"/>
    </source>
</evidence>
<dbReference type="Gene3D" id="1.10.8.60">
    <property type="match status" value="1"/>
</dbReference>
<dbReference type="Pfam" id="PF00004">
    <property type="entry name" value="AAA"/>
    <property type="match status" value="1"/>
</dbReference>
<dbReference type="Pfam" id="PF17871">
    <property type="entry name" value="AAA_lid_9"/>
    <property type="match status" value="1"/>
</dbReference>
<name>A0ABR3GNF1_9PEZI</name>
<dbReference type="PANTHER" id="PTHR11638:SF176">
    <property type="entry name" value="HEAT SHOCK PROTEIN 78, MITOCHONDRIAL"/>
    <property type="match status" value="1"/>
</dbReference>
<dbReference type="CDD" id="cd19499">
    <property type="entry name" value="RecA-like_ClpB_Hsp104-like"/>
    <property type="match status" value="1"/>
</dbReference>
<dbReference type="Pfam" id="PF10431">
    <property type="entry name" value="ClpB_D2-small"/>
    <property type="match status" value="1"/>
</dbReference>
<dbReference type="PROSITE" id="PS00871">
    <property type="entry name" value="CLPAB_2"/>
    <property type="match status" value="1"/>
</dbReference>
<accession>A0ABR3GNF1</accession>
<sequence>MLSRSRITIDVLRSVLNSTVRKSPRFGLQLPSRIGVISQLRMVPAITARGYANGPGGPRGPVPPGGTHRMDLGGEKESALERFGMDLTARARDGKLDPVIGRDKEIRRTIQVLSRRTKNNPVLIGSAGTGKTAILEGLAQRIVNGDVPESMKEKRVVSLDLGQLVAGAKFRGDFEERLKGVLKEVSEADGRVILFIDELHTLLGLGKAEGSIDASNLLKPQLSRGELQCCGATTLNEYRQIEKDVALARRFQPILVNEPTVQDTISILRGIKNRYEVHHGVGITDNALVAAATLSNRYITDRFLPDKAIDLVDEAASALRLQQESRPDNIQELDRSILTIRIELESLRKEDDVVSKERKERLEASLKEKQENLNKLIKIWEKERAELREIKNTKEELERARLELEKYLREGNFEKASELQYATIPRLEKRLLKDGGGFKKGSLLHDVVDSEDISLVVSKVTGIPITKLMSGDIEKLVHMEDALRKSVKGQDEALRAVADAVRLQRAGLTSDNRPTASFMFLGPTGVGKTELCKRMAEFLFSTENAVIRFDMSEFQERHTVSRLIGSPAGYVGYEDAGQLTEAVRRKPYAVLLFDEFEKAHKDISSLLLQVLDEGFLTDSQGRKVDFRSTIIVLTSNLGQDILISDATPDGPISSETKVKVMDVVQHAYAPEFLNRIDEFIIFQRLSREAIRDIVDIRLKELQARLDDRRIKLDVDLEAKEWLGTNGYDYRYGARPLNRLINKKLLNPLAVRLICGEIRDNELARIRVNEFGDGLEVLANRDIEDALDKVANADGNN</sequence>
<proteinExistence type="inferred from homology"/>
<evidence type="ECO:0000259" key="6">
    <source>
        <dbReference type="SMART" id="SM00382"/>
    </source>
</evidence>
<feature type="coiled-coil region" evidence="5">
    <location>
        <begin position="330"/>
        <end position="410"/>
    </location>
</feature>
<dbReference type="InterPro" id="IPR001270">
    <property type="entry name" value="ClpA/B"/>
</dbReference>
<evidence type="ECO:0000259" key="7">
    <source>
        <dbReference type="SMART" id="SM01086"/>
    </source>
</evidence>
<dbReference type="Proteomes" id="UP001447188">
    <property type="component" value="Unassembled WGS sequence"/>
</dbReference>
<reference evidence="8 9" key="1">
    <citation type="submission" date="2024-02" db="EMBL/GenBank/DDBJ databases">
        <title>Discinaceae phylogenomics.</title>
        <authorList>
            <person name="Dirks A.C."/>
            <person name="James T.Y."/>
        </authorList>
    </citation>
    <scope>NUCLEOTIDE SEQUENCE [LARGE SCALE GENOMIC DNA]</scope>
    <source>
        <strain evidence="8 9">ACD0624</strain>
    </source>
</reference>
<dbReference type="Gene3D" id="3.40.50.300">
    <property type="entry name" value="P-loop containing nucleotide triphosphate hydrolases"/>
    <property type="match status" value="3"/>
</dbReference>
<dbReference type="InterPro" id="IPR018368">
    <property type="entry name" value="ClpA/B_CS1"/>
</dbReference>
<protein>
    <submittedName>
        <fullName evidence="8">Chaperone ATPase hsp78</fullName>
    </submittedName>
</protein>
<dbReference type="CDD" id="cd00009">
    <property type="entry name" value="AAA"/>
    <property type="match status" value="1"/>
</dbReference>
<dbReference type="PROSITE" id="PS00870">
    <property type="entry name" value="CLPAB_1"/>
    <property type="match status" value="1"/>
</dbReference>
<feature type="domain" description="AAA+ ATPase" evidence="6">
    <location>
        <begin position="117"/>
        <end position="261"/>
    </location>
</feature>
<dbReference type="InterPro" id="IPR050130">
    <property type="entry name" value="ClpA_ClpB"/>
</dbReference>
<dbReference type="InterPro" id="IPR028299">
    <property type="entry name" value="ClpA/B_CS2"/>
</dbReference>
<keyword evidence="3 4" id="KW-0143">Chaperone</keyword>
<feature type="domain" description="Clp ATPase C-terminal" evidence="7">
    <location>
        <begin position="685"/>
        <end position="776"/>
    </location>
</feature>
<dbReference type="InterPro" id="IPR003959">
    <property type="entry name" value="ATPase_AAA_core"/>
</dbReference>
<dbReference type="InterPro" id="IPR041546">
    <property type="entry name" value="ClpA/ClpB_AAA_lid"/>
</dbReference>
<organism evidence="8 9">
    <name type="scientific">Discina gigas</name>
    <dbReference type="NCBI Taxonomy" id="1032678"/>
    <lineage>
        <taxon>Eukaryota</taxon>
        <taxon>Fungi</taxon>
        <taxon>Dikarya</taxon>
        <taxon>Ascomycota</taxon>
        <taxon>Pezizomycotina</taxon>
        <taxon>Pezizomycetes</taxon>
        <taxon>Pezizales</taxon>
        <taxon>Discinaceae</taxon>
        <taxon>Discina</taxon>
    </lineage>
</organism>
<evidence type="ECO:0000256" key="1">
    <source>
        <dbReference type="ARBA" id="ARBA00022741"/>
    </source>
</evidence>
<dbReference type="InterPro" id="IPR019489">
    <property type="entry name" value="Clp_ATPase_C"/>
</dbReference>
<dbReference type="SMART" id="SM00382">
    <property type="entry name" value="AAA"/>
    <property type="match status" value="2"/>
</dbReference>
<keyword evidence="5" id="KW-0175">Coiled coil</keyword>
<comment type="similarity">
    <text evidence="4">Belongs to the ClpA/ClpB family.</text>
</comment>
<dbReference type="InterPro" id="IPR027417">
    <property type="entry name" value="P-loop_NTPase"/>
</dbReference>
<keyword evidence="9" id="KW-1185">Reference proteome</keyword>
<evidence type="ECO:0000256" key="3">
    <source>
        <dbReference type="ARBA" id="ARBA00023186"/>
    </source>
</evidence>
<comment type="caution">
    <text evidence="8">The sequence shown here is derived from an EMBL/GenBank/DDBJ whole genome shotgun (WGS) entry which is preliminary data.</text>
</comment>
<evidence type="ECO:0000256" key="2">
    <source>
        <dbReference type="ARBA" id="ARBA00022840"/>
    </source>
</evidence>
<dbReference type="SUPFAM" id="SSF52540">
    <property type="entry name" value="P-loop containing nucleoside triphosphate hydrolases"/>
    <property type="match status" value="2"/>
</dbReference>
<dbReference type="EMBL" id="JBBBZM010000034">
    <property type="protein sequence ID" value="KAL0637447.1"/>
    <property type="molecule type" value="Genomic_DNA"/>
</dbReference>
<evidence type="ECO:0000256" key="5">
    <source>
        <dbReference type="SAM" id="Coils"/>
    </source>
</evidence>
<evidence type="ECO:0000313" key="9">
    <source>
        <dbReference type="Proteomes" id="UP001447188"/>
    </source>
</evidence>